<gene>
    <name evidence="2" type="ORF">L207DRAFT_66063</name>
</gene>
<feature type="region of interest" description="Disordered" evidence="1">
    <location>
        <begin position="40"/>
        <end position="78"/>
    </location>
</feature>
<proteinExistence type="predicted"/>
<evidence type="ECO:0000256" key="1">
    <source>
        <dbReference type="SAM" id="MobiDB-lite"/>
    </source>
</evidence>
<evidence type="ECO:0000313" key="2">
    <source>
        <dbReference type="EMBL" id="PMD38312.1"/>
    </source>
</evidence>
<sequence>MLVRGCREKEEAVVDSRGVLESKQSSAVAAAREAVSSVCDGVGDNELNGQTSQRQGRRGGASKAGQGQRTPKEASTSQPHKLCVDARIHCTAPKQLHAYIYAYLDCEKRRRMTITTQTMRSTTRCPVGPAGEGGLMEHWPVAVSGGDALEVWSQTLSHRGRHGISCGPQHLGLDAVAATHTNPQRFDSHTERSRIRAAGSSPPRERRQQQQK</sequence>
<accession>A0A2J6RIG1</accession>
<dbReference type="Proteomes" id="UP000235786">
    <property type="component" value="Unassembled WGS sequence"/>
</dbReference>
<reference evidence="2 3" key="1">
    <citation type="submission" date="2016-04" db="EMBL/GenBank/DDBJ databases">
        <title>A degradative enzymes factory behind the ericoid mycorrhizal symbiosis.</title>
        <authorList>
            <consortium name="DOE Joint Genome Institute"/>
            <person name="Martino E."/>
            <person name="Morin E."/>
            <person name="Grelet G."/>
            <person name="Kuo A."/>
            <person name="Kohler A."/>
            <person name="Daghino S."/>
            <person name="Barry K."/>
            <person name="Choi C."/>
            <person name="Cichocki N."/>
            <person name="Clum A."/>
            <person name="Copeland A."/>
            <person name="Hainaut M."/>
            <person name="Haridas S."/>
            <person name="Labutti K."/>
            <person name="Lindquist E."/>
            <person name="Lipzen A."/>
            <person name="Khouja H.-R."/>
            <person name="Murat C."/>
            <person name="Ohm R."/>
            <person name="Olson A."/>
            <person name="Spatafora J."/>
            <person name="Veneault-Fourrey C."/>
            <person name="Henrissat B."/>
            <person name="Grigoriev I."/>
            <person name="Martin F."/>
            <person name="Perotto S."/>
        </authorList>
    </citation>
    <scope>NUCLEOTIDE SEQUENCE [LARGE SCALE GENOMIC DNA]</scope>
    <source>
        <strain evidence="2 3">F</strain>
    </source>
</reference>
<feature type="compositionally biased region" description="Basic and acidic residues" evidence="1">
    <location>
        <begin position="203"/>
        <end position="212"/>
    </location>
</feature>
<organism evidence="2 3">
    <name type="scientific">Hyaloscypha variabilis (strain UAMH 11265 / GT02V1 / F)</name>
    <name type="common">Meliniomyces variabilis</name>
    <dbReference type="NCBI Taxonomy" id="1149755"/>
    <lineage>
        <taxon>Eukaryota</taxon>
        <taxon>Fungi</taxon>
        <taxon>Dikarya</taxon>
        <taxon>Ascomycota</taxon>
        <taxon>Pezizomycotina</taxon>
        <taxon>Leotiomycetes</taxon>
        <taxon>Helotiales</taxon>
        <taxon>Hyaloscyphaceae</taxon>
        <taxon>Hyaloscypha</taxon>
        <taxon>Hyaloscypha variabilis</taxon>
    </lineage>
</organism>
<name>A0A2J6RIG1_HYAVF</name>
<protein>
    <submittedName>
        <fullName evidence="2">Uncharacterized protein</fullName>
    </submittedName>
</protein>
<dbReference type="EMBL" id="KZ613948">
    <property type="protein sequence ID" value="PMD38312.1"/>
    <property type="molecule type" value="Genomic_DNA"/>
</dbReference>
<keyword evidence="3" id="KW-1185">Reference proteome</keyword>
<dbReference type="AlphaFoldDB" id="A0A2J6RIG1"/>
<feature type="region of interest" description="Disordered" evidence="1">
    <location>
        <begin position="182"/>
        <end position="212"/>
    </location>
</feature>
<evidence type="ECO:0000313" key="3">
    <source>
        <dbReference type="Proteomes" id="UP000235786"/>
    </source>
</evidence>